<evidence type="ECO:0000313" key="5">
    <source>
        <dbReference type="EMBL" id="CAG8478745.1"/>
    </source>
</evidence>
<keyword evidence="6" id="KW-1185">Reference proteome</keyword>
<dbReference type="Gene3D" id="1.20.58.1030">
    <property type="match status" value="1"/>
</dbReference>
<dbReference type="CDD" id="cd11711">
    <property type="entry name" value="GINS_A_Sld5"/>
    <property type="match status" value="1"/>
</dbReference>
<evidence type="ECO:0000256" key="3">
    <source>
        <dbReference type="ARBA" id="ARBA00023242"/>
    </source>
</evidence>
<feature type="domain" description="GINS subunit" evidence="4">
    <location>
        <begin position="79"/>
        <end position="158"/>
    </location>
</feature>
<evidence type="ECO:0000313" key="6">
    <source>
        <dbReference type="Proteomes" id="UP000789739"/>
    </source>
</evidence>
<dbReference type="InterPro" id="IPR008591">
    <property type="entry name" value="GINS_Sld5"/>
</dbReference>
<dbReference type="PANTHER" id="PTHR21206">
    <property type="entry name" value="SLD5 PROTEIN"/>
    <property type="match status" value="1"/>
</dbReference>
<evidence type="ECO:0000256" key="1">
    <source>
        <dbReference type="ARBA" id="ARBA00004123"/>
    </source>
</evidence>
<dbReference type="GO" id="GO:0000727">
    <property type="term" value="P:double-strand break repair via break-induced replication"/>
    <property type="evidence" value="ECO:0007669"/>
    <property type="project" value="TreeGrafter"/>
</dbReference>
<keyword evidence="2" id="KW-0235">DNA replication</keyword>
<comment type="caution">
    <text evidence="5">The sequence shown here is derived from an EMBL/GenBank/DDBJ whole genome shotgun (WGS) entry which is preliminary data.</text>
</comment>
<name>A0A9N8W9W6_9GLOM</name>
<dbReference type="Pfam" id="PF05916">
    <property type="entry name" value="Sld5"/>
    <property type="match status" value="1"/>
</dbReference>
<proteinExistence type="predicted"/>
<comment type="subcellular location">
    <subcellularLocation>
        <location evidence="1">Nucleus</location>
    </subcellularLocation>
</comment>
<protein>
    <submittedName>
        <fullName evidence="5">10925_t:CDS:1</fullName>
    </submittedName>
</protein>
<dbReference type="InterPro" id="IPR021151">
    <property type="entry name" value="GINS_A"/>
</dbReference>
<organism evidence="5 6">
    <name type="scientific">Paraglomus brasilianum</name>
    <dbReference type="NCBI Taxonomy" id="144538"/>
    <lineage>
        <taxon>Eukaryota</taxon>
        <taxon>Fungi</taxon>
        <taxon>Fungi incertae sedis</taxon>
        <taxon>Mucoromycota</taxon>
        <taxon>Glomeromycotina</taxon>
        <taxon>Glomeromycetes</taxon>
        <taxon>Paraglomerales</taxon>
        <taxon>Paraglomeraceae</taxon>
        <taxon>Paraglomus</taxon>
    </lineage>
</organism>
<dbReference type="AlphaFoldDB" id="A0A9N8W9W6"/>
<sequence>MLTSTAETFSALWLTEPADVIMTDAETDHWNVESTKSAEGDFDTLIQCWLNERWAPEILHPQEELARVENALIEQDDNYDEVENENQRPRDTIEHIVAQIDIDRTKYILESYADIRREKIEAHARHILKNPEERVKLTSTELDFAEKYVSLLAEYEESSYKRDCPREVKHLLNEGLDGQMDIRRKQLTYPAASRYLRVIAQSNLATIWFYLSTNSMPYFRLIESTADIVEGRCQRVGACSLE</sequence>
<dbReference type="SUPFAM" id="SSF158573">
    <property type="entry name" value="GINS helical bundle-like"/>
    <property type="match status" value="1"/>
</dbReference>
<dbReference type="OrthoDB" id="338231at2759"/>
<gene>
    <name evidence="5" type="ORF">PBRASI_LOCUS1462</name>
</gene>
<dbReference type="PANTHER" id="PTHR21206:SF0">
    <property type="entry name" value="DNA REPLICATION COMPLEX GINS PROTEIN SLD5"/>
    <property type="match status" value="1"/>
</dbReference>
<dbReference type="GO" id="GO:0006261">
    <property type="term" value="P:DNA-templated DNA replication"/>
    <property type="evidence" value="ECO:0007669"/>
    <property type="project" value="InterPro"/>
</dbReference>
<keyword evidence="3" id="KW-0539">Nucleus</keyword>
<evidence type="ECO:0000259" key="4">
    <source>
        <dbReference type="Pfam" id="PF05916"/>
    </source>
</evidence>
<dbReference type="InterPro" id="IPR038749">
    <property type="entry name" value="Sld5_GINS_A"/>
</dbReference>
<dbReference type="EMBL" id="CAJVPI010000094">
    <property type="protein sequence ID" value="CAG8478745.1"/>
    <property type="molecule type" value="Genomic_DNA"/>
</dbReference>
<reference evidence="5" key="1">
    <citation type="submission" date="2021-06" db="EMBL/GenBank/DDBJ databases">
        <authorList>
            <person name="Kallberg Y."/>
            <person name="Tangrot J."/>
            <person name="Rosling A."/>
        </authorList>
    </citation>
    <scope>NUCLEOTIDE SEQUENCE</scope>
    <source>
        <strain evidence="5">BR232B</strain>
    </source>
</reference>
<dbReference type="GO" id="GO:0000811">
    <property type="term" value="C:GINS complex"/>
    <property type="evidence" value="ECO:0007669"/>
    <property type="project" value="TreeGrafter"/>
</dbReference>
<dbReference type="Proteomes" id="UP000789739">
    <property type="component" value="Unassembled WGS sequence"/>
</dbReference>
<accession>A0A9N8W9W6</accession>
<dbReference type="InterPro" id="IPR036224">
    <property type="entry name" value="GINS_bundle-like_dom_sf"/>
</dbReference>
<evidence type="ECO:0000256" key="2">
    <source>
        <dbReference type="ARBA" id="ARBA00022705"/>
    </source>
</evidence>